<reference evidence="1 2" key="1">
    <citation type="journal article" date="2016" name="Nat. Commun.">
        <title>Thousands of microbial genomes shed light on interconnected biogeochemical processes in an aquifer system.</title>
        <authorList>
            <person name="Anantharaman K."/>
            <person name="Brown C.T."/>
            <person name="Hug L.A."/>
            <person name="Sharon I."/>
            <person name="Castelle C.J."/>
            <person name="Probst A.J."/>
            <person name="Thomas B.C."/>
            <person name="Singh A."/>
            <person name="Wilkins M.J."/>
            <person name="Karaoz U."/>
            <person name="Brodie E.L."/>
            <person name="Williams K.H."/>
            <person name="Hubbard S.S."/>
            <person name="Banfield J.F."/>
        </authorList>
    </citation>
    <scope>NUCLEOTIDE SEQUENCE [LARGE SCALE GENOMIC DNA]</scope>
</reference>
<evidence type="ECO:0000313" key="2">
    <source>
        <dbReference type="Proteomes" id="UP000179164"/>
    </source>
</evidence>
<dbReference type="EMBL" id="MHKE01000017">
    <property type="protein sequence ID" value="OGY82914.1"/>
    <property type="molecule type" value="Genomic_DNA"/>
</dbReference>
<dbReference type="PANTHER" id="PTHR36456">
    <property type="entry name" value="UPF0232 PROTEIN SCO3875"/>
    <property type="match status" value="1"/>
</dbReference>
<evidence type="ECO:0000313" key="1">
    <source>
        <dbReference type="EMBL" id="OGY82914.1"/>
    </source>
</evidence>
<dbReference type="Proteomes" id="UP000179164">
    <property type="component" value="Unassembled WGS sequence"/>
</dbReference>
<dbReference type="PANTHER" id="PTHR36456:SF1">
    <property type="entry name" value="UPF0232 PROTEIN SCO3875"/>
    <property type="match status" value="1"/>
</dbReference>
<evidence type="ECO:0008006" key="3">
    <source>
        <dbReference type="Google" id="ProtNLM"/>
    </source>
</evidence>
<comment type="caution">
    <text evidence="1">The sequence shown here is derived from an EMBL/GenBank/DDBJ whole genome shotgun (WGS) entry which is preliminary data.</text>
</comment>
<dbReference type="AlphaFoldDB" id="A0A1G2B171"/>
<accession>A0A1G2B171</accession>
<gene>
    <name evidence="1" type="ORF">A2898_05025</name>
</gene>
<dbReference type="InterPro" id="IPR007922">
    <property type="entry name" value="DciA-like"/>
</dbReference>
<dbReference type="STRING" id="1798543.A2898_05025"/>
<proteinExistence type="predicted"/>
<name>A0A1G2B171_9BACT</name>
<organism evidence="1 2">
    <name type="scientific">Candidatus Kerfeldbacteria bacterium RIFCSPLOWO2_01_FULL_48_11</name>
    <dbReference type="NCBI Taxonomy" id="1798543"/>
    <lineage>
        <taxon>Bacteria</taxon>
        <taxon>Candidatus Kerfeldiibacteriota</taxon>
    </lineage>
</organism>
<dbReference type="Pfam" id="PF05258">
    <property type="entry name" value="DciA"/>
    <property type="match status" value="1"/>
</dbReference>
<protein>
    <recommendedName>
        <fullName evidence="3">RNA-binding protein</fullName>
    </recommendedName>
</protein>
<sequence>MTIHHISALLSKSIRQAGIEPQIRGARVIEQFHEIVLEIMGEAIAKKVNAQYIKNGTLTVAVFSSVVGQELKLREREILQRINGSSKNPTIERLRFLV</sequence>